<dbReference type="EMBL" id="MU003692">
    <property type="protein sequence ID" value="KAF2817459.1"/>
    <property type="molecule type" value="Genomic_DNA"/>
</dbReference>
<evidence type="ECO:0000256" key="7">
    <source>
        <dbReference type="RuleBase" id="RU003346"/>
    </source>
</evidence>
<proteinExistence type="inferred from homology"/>
<comment type="subcellular location">
    <subcellularLocation>
        <location evidence="1">Membrane</location>
        <topology evidence="1">Multi-pass membrane protein</topology>
    </subcellularLocation>
</comment>
<protein>
    <submittedName>
        <fullName evidence="10 12">General substrate transporter</fullName>
    </submittedName>
</protein>
<evidence type="ECO:0000256" key="5">
    <source>
        <dbReference type="ARBA" id="ARBA00022989"/>
    </source>
</evidence>
<evidence type="ECO:0000256" key="8">
    <source>
        <dbReference type="SAM" id="Phobius"/>
    </source>
</evidence>
<feature type="transmembrane region" description="Helical" evidence="8">
    <location>
        <begin position="330"/>
        <end position="349"/>
    </location>
</feature>
<feature type="transmembrane region" description="Helical" evidence="8">
    <location>
        <begin position="266"/>
        <end position="291"/>
    </location>
</feature>
<sequence>MARLTAYSIWIVAFCCLGSWTYGFSFAVFVTSIGRPGFYVYFDLDPTSSYTASILGAINSLFAFGAAVGAVSQGWTSNWLGRKWSLFLASLLCVIGGALTAGSVSIPMIIICRFIQGLELGQVICLTPLYVSEVSPPKSRGILLGMFTIGIGIGYSVCAWIGFATYYAKDETVQWRTPLALACFTPSIICAGVFFILESPRWLVYEHRKDEAWTITQRLHHDSTDAADLAAHAEYLQVVEQVEYERQFKTTYLEMFRNPAWRKRSLLVMFLLFAGQSTGVLGIGNYIVIVYQNLGLTGSMPLLLNAVYTCTGTSVTVLSSFIMDKVGRRRLFLIGFPLTTLALLTEALLTRQYAKSDNKAGNAAAVFFLFFYIVVYDIFIDPPSFVYAAEIWPTAIRPKGIALAFAAYFVGAITYTTPAAVAFKNIGWKFYLVWIGCNVVSTIVIYFYLPESKGRSMEEMGDLFGDVVVVHLAQDGKGLVKGDLDLPVSVSEKEAVIMVENHAAEV</sequence>
<dbReference type="PANTHER" id="PTHR48022">
    <property type="entry name" value="PLASTIDIC GLUCOSE TRANSPORTER 4"/>
    <property type="match status" value="1"/>
</dbReference>
<dbReference type="Gene3D" id="1.20.1250.20">
    <property type="entry name" value="MFS general substrate transporter like domains"/>
    <property type="match status" value="1"/>
</dbReference>
<reference evidence="12" key="3">
    <citation type="submission" date="2025-04" db="UniProtKB">
        <authorList>
            <consortium name="RefSeq"/>
        </authorList>
    </citation>
    <scope>IDENTIFICATION</scope>
    <source>
        <strain evidence="12">CBS 304.34</strain>
    </source>
</reference>
<keyword evidence="11" id="KW-1185">Reference proteome</keyword>
<reference evidence="12" key="2">
    <citation type="submission" date="2020-04" db="EMBL/GenBank/DDBJ databases">
        <authorList>
            <consortium name="NCBI Genome Project"/>
        </authorList>
    </citation>
    <scope>NUCLEOTIDE SEQUENCE</scope>
    <source>
        <strain evidence="12">CBS 304.34</strain>
    </source>
</reference>
<dbReference type="GeneID" id="54464113"/>
<dbReference type="GO" id="GO:0005351">
    <property type="term" value="F:carbohydrate:proton symporter activity"/>
    <property type="evidence" value="ECO:0007669"/>
    <property type="project" value="TreeGrafter"/>
</dbReference>
<feature type="transmembrane region" description="Helical" evidence="8">
    <location>
        <begin position="50"/>
        <end position="72"/>
    </location>
</feature>
<comment type="similarity">
    <text evidence="2 7">Belongs to the major facilitator superfamily. Sugar transporter (TC 2.A.1.1) family.</text>
</comment>
<feature type="domain" description="Major facilitator superfamily (MFS) profile" evidence="9">
    <location>
        <begin position="11"/>
        <end position="453"/>
    </location>
</feature>
<evidence type="ECO:0000313" key="10">
    <source>
        <dbReference type="EMBL" id="KAF2817459.1"/>
    </source>
</evidence>
<dbReference type="InterPro" id="IPR003663">
    <property type="entry name" value="Sugar/inositol_transpt"/>
</dbReference>
<dbReference type="InterPro" id="IPR020846">
    <property type="entry name" value="MFS_dom"/>
</dbReference>
<keyword evidence="4 8" id="KW-0812">Transmembrane</keyword>
<evidence type="ECO:0000313" key="11">
    <source>
        <dbReference type="Proteomes" id="UP000504636"/>
    </source>
</evidence>
<dbReference type="Pfam" id="PF00083">
    <property type="entry name" value="Sugar_tr"/>
    <property type="match status" value="1"/>
</dbReference>
<dbReference type="Proteomes" id="UP000504636">
    <property type="component" value="Unplaced"/>
</dbReference>
<feature type="transmembrane region" description="Helical" evidence="8">
    <location>
        <begin position="84"/>
        <end position="102"/>
    </location>
</feature>
<dbReference type="PROSITE" id="PS50850">
    <property type="entry name" value="MFS"/>
    <property type="match status" value="1"/>
</dbReference>
<evidence type="ECO:0000313" key="12">
    <source>
        <dbReference type="RefSeq" id="XP_033584423.1"/>
    </source>
</evidence>
<evidence type="ECO:0000259" key="9">
    <source>
        <dbReference type="PROSITE" id="PS50850"/>
    </source>
</evidence>
<dbReference type="PANTHER" id="PTHR48022:SF11">
    <property type="entry name" value="MONOSACCHARIDE TRANSPORTER (HXT8), PUTATIVE (AFU_ORTHOLOGUE AFUA_2G08120)-RELATED"/>
    <property type="match status" value="1"/>
</dbReference>
<feature type="transmembrane region" description="Helical" evidence="8">
    <location>
        <begin position="303"/>
        <end position="323"/>
    </location>
</feature>
<dbReference type="InterPro" id="IPR005828">
    <property type="entry name" value="MFS_sugar_transport-like"/>
</dbReference>
<dbReference type="RefSeq" id="XP_033584423.1">
    <property type="nucleotide sequence ID" value="XM_033723220.1"/>
</dbReference>
<name>A0A6A6Z9T8_9PEZI</name>
<gene>
    <name evidence="10 12" type="ORF">BDZ99DRAFT_493271</name>
</gene>
<evidence type="ECO:0000256" key="2">
    <source>
        <dbReference type="ARBA" id="ARBA00010992"/>
    </source>
</evidence>
<dbReference type="NCBIfam" id="TIGR00879">
    <property type="entry name" value="SP"/>
    <property type="match status" value="1"/>
</dbReference>
<dbReference type="AlphaFoldDB" id="A0A6A6Z9T8"/>
<feature type="transmembrane region" description="Helical" evidence="8">
    <location>
        <begin position="7"/>
        <end position="30"/>
    </location>
</feature>
<keyword evidence="5 8" id="KW-1133">Transmembrane helix</keyword>
<dbReference type="PROSITE" id="PS00217">
    <property type="entry name" value="SUGAR_TRANSPORT_2"/>
    <property type="match status" value="1"/>
</dbReference>
<dbReference type="SUPFAM" id="SSF103473">
    <property type="entry name" value="MFS general substrate transporter"/>
    <property type="match status" value="1"/>
</dbReference>
<dbReference type="PROSITE" id="PS00216">
    <property type="entry name" value="SUGAR_TRANSPORT_1"/>
    <property type="match status" value="1"/>
</dbReference>
<reference evidence="10 12" key="1">
    <citation type="journal article" date="2020" name="Stud. Mycol.">
        <title>101 Dothideomycetes genomes: a test case for predicting lifestyles and emergence of pathogens.</title>
        <authorList>
            <person name="Haridas S."/>
            <person name="Albert R."/>
            <person name="Binder M."/>
            <person name="Bloem J."/>
            <person name="Labutti K."/>
            <person name="Salamov A."/>
            <person name="Andreopoulos B."/>
            <person name="Baker S."/>
            <person name="Barry K."/>
            <person name="Bills G."/>
            <person name="Bluhm B."/>
            <person name="Cannon C."/>
            <person name="Castanera R."/>
            <person name="Culley D."/>
            <person name="Daum C."/>
            <person name="Ezra D."/>
            <person name="Gonzalez J."/>
            <person name="Henrissat B."/>
            <person name="Kuo A."/>
            <person name="Liang C."/>
            <person name="Lipzen A."/>
            <person name="Lutzoni F."/>
            <person name="Magnuson J."/>
            <person name="Mondo S."/>
            <person name="Nolan M."/>
            <person name="Ohm R."/>
            <person name="Pangilinan J."/>
            <person name="Park H.-J."/>
            <person name="Ramirez L."/>
            <person name="Alfaro M."/>
            <person name="Sun H."/>
            <person name="Tritt A."/>
            <person name="Yoshinaga Y."/>
            <person name="Zwiers L.-H."/>
            <person name="Turgeon B."/>
            <person name="Goodwin S."/>
            <person name="Spatafora J."/>
            <person name="Crous P."/>
            <person name="Grigoriev I."/>
        </authorList>
    </citation>
    <scope>NUCLEOTIDE SEQUENCE</scope>
    <source>
        <strain evidence="10 12">CBS 304.34</strain>
    </source>
</reference>
<dbReference type="InterPro" id="IPR036259">
    <property type="entry name" value="MFS_trans_sf"/>
</dbReference>
<feature type="transmembrane region" description="Helical" evidence="8">
    <location>
        <begin position="361"/>
        <end position="380"/>
    </location>
</feature>
<feature type="transmembrane region" description="Helical" evidence="8">
    <location>
        <begin position="143"/>
        <end position="167"/>
    </location>
</feature>
<feature type="transmembrane region" description="Helical" evidence="8">
    <location>
        <begin position="401"/>
        <end position="422"/>
    </location>
</feature>
<dbReference type="OrthoDB" id="6612291at2759"/>
<evidence type="ECO:0000256" key="1">
    <source>
        <dbReference type="ARBA" id="ARBA00004141"/>
    </source>
</evidence>
<dbReference type="GO" id="GO:0016020">
    <property type="term" value="C:membrane"/>
    <property type="evidence" value="ECO:0007669"/>
    <property type="project" value="UniProtKB-SubCell"/>
</dbReference>
<evidence type="ECO:0000256" key="6">
    <source>
        <dbReference type="ARBA" id="ARBA00023136"/>
    </source>
</evidence>
<evidence type="ECO:0000256" key="4">
    <source>
        <dbReference type="ARBA" id="ARBA00022692"/>
    </source>
</evidence>
<feature type="transmembrane region" description="Helical" evidence="8">
    <location>
        <begin position="179"/>
        <end position="197"/>
    </location>
</feature>
<keyword evidence="6 8" id="KW-0472">Membrane</keyword>
<dbReference type="InterPro" id="IPR050360">
    <property type="entry name" value="MFS_Sugar_Transporters"/>
</dbReference>
<accession>A0A6A6Z9T8</accession>
<feature type="transmembrane region" description="Helical" evidence="8">
    <location>
        <begin position="108"/>
        <end position="131"/>
    </location>
</feature>
<evidence type="ECO:0000256" key="3">
    <source>
        <dbReference type="ARBA" id="ARBA00022448"/>
    </source>
</evidence>
<organism evidence="10">
    <name type="scientific">Mytilinidion resinicola</name>
    <dbReference type="NCBI Taxonomy" id="574789"/>
    <lineage>
        <taxon>Eukaryota</taxon>
        <taxon>Fungi</taxon>
        <taxon>Dikarya</taxon>
        <taxon>Ascomycota</taxon>
        <taxon>Pezizomycotina</taxon>
        <taxon>Dothideomycetes</taxon>
        <taxon>Pleosporomycetidae</taxon>
        <taxon>Mytilinidiales</taxon>
        <taxon>Mytilinidiaceae</taxon>
        <taxon>Mytilinidion</taxon>
    </lineage>
</organism>
<feature type="transmembrane region" description="Helical" evidence="8">
    <location>
        <begin position="428"/>
        <end position="449"/>
    </location>
</feature>
<dbReference type="InterPro" id="IPR005829">
    <property type="entry name" value="Sugar_transporter_CS"/>
</dbReference>
<keyword evidence="3 7" id="KW-0813">Transport</keyword>